<dbReference type="CDD" id="cd05015">
    <property type="entry name" value="SIS_PGI_1"/>
    <property type="match status" value="1"/>
</dbReference>
<organism evidence="10 11">
    <name type="scientific">Egibacter rhizosphaerae</name>
    <dbReference type="NCBI Taxonomy" id="1670831"/>
    <lineage>
        <taxon>Bacteria</taxon>
        <taxon>Bacillati</taxon>
        <taxon>Actinomycetota</taxon>
        <taxon>Nitriliruptoria</taxon>
        <taxon>Egibacterales</taxon>
        <taxon>Egibacteraceae</taxon>
        <taxon>Egibacter</taxon>
    </lineage>
</organism>
<dbReference type="Gene3D" id="3.40.50.10490">
    <property type="entry name" value="Glucose-6-phosphate isomerase like protein, domain 1"/>
    <property type="match status" value="2"/>
</dbReference>
<evidence type="ECO:0000256" key="3">
    <source>
        <dbReference type="ARBA" id="ARBA00022432"/>
    </source>
</evidence>
<dbReference type="SUPFAM" id="SSF53697">
    <property type="entry name" value="SIS domain"/>
    <property type="match status" value="1"/>
</dbReference>
<feature type="active site" evidence="8">
    <location>
        <position position="507"/>
    </location>
</feature>
<dbReference type="CDD" id="cd05016">
    <property type="entry name" value="SIS_PGI_2"/>
    <property type="match status" value="1"/>
</dbReference>
<comment type="similarity">
    <text evidence="2 8 9">Belongs to the GPI family.</text>
</comment>
<evidence type="ECO:0000256" key="2">
    <source>
        <dbReference type="ARBA" id="ARBA00006604"/>
    </source>
</evidence>
<evidence type="ECO:0000256" key="5">
    <source>
        <dbReference type="ARBA" id="ARBA00023152"/>
    </source>
</evidence>
<dbReference type="InterPro" id="IPR046348">
    <property type="entry name" value="SIS_dom_sf"/>
</dbReference>
<dbReference type="GO" id="GO:0005829">
    <property type="term" value="C:cytosol"/>
    <property type="evidence" value="ECO:0007669"/>
    <property type="project" value="TreeGrafter"/>
</dbReference>
<evidence type="ECO:0000313" key="10">
    <source>
        <dbReference type="EMBL" id="QBI19777.1"/>
    </source>
</evidence>
<dbReference type="FunFam" id="3.40.50.10490:FF:000018">
    <property type="entry name" value="Glucose-6-phosphate isomerase"/>
    <property type="match status" value="1"/>
</dbReference>
<dbReference type="GO" id="GO:0004347">
    <property type="term" value="F:glucose-6-phosphate isomerase activity"/>
    <property type="evidence" value="ECO:0007669"/>
    <property type="project" value="UniProtKB-UniRule"/>
</dbReference>
<feature type="active site" description="Proton donor" evidence="8">
    <location>
        <position position="356"/>
    </location>
</feature>
<comment type="subcellular location">
    <subcellularLocation>
        <location evidence="8">Cytoplasm</location>
    </subcellularLocation>
</comment>
<dbReference type="GO" id="GO:0051156">
    <property type="term" value="P:glucose 6-phosphate metabolic process"/>
    <property type="evidence" value="ECO:0007669"/>
    <property type="project" value="TreeGrafter"/>
</dbReference>
<proteinExistence type="inferred from homology"/>
<keyword evidence="3 8" id="KW-0312">Gluconeogenesis</keyword>
<evidence type="ECO:0000256" key="1">
    <source>
        <dbReference type="ARBA" id="ARBA00004926"/>
    </source>
</evidence>
<dbReference type="GO" id="GO:0006094">
    <property type="term" value="P:gluconeogenesis"/>
    <property type="evidence" value="ECO:0007669"/>
    <property type="project" value="UniProtKB-UniRule"/>
</dbReference>
<keyword evidence="5 8" id="KW-0324">Glycolysis</keyword>
<keyword evidence="4 8" id="KW-0963">Cytoplasm</keyword>
<dbReference type="OrthoDB" id="140919at2"/>
<name>A0A411YF93_9ACTN</name>
<dbReference type="GO" id="GO:0097367">
    <property type="term" value="F:carbohydrate derivative binding"/>
    <property type="evidence" value="ECO:0007669"/>
    <property type="project" value="InterPro"/>
</dbReference>
<dbReference type="PANTHER" id="PTHR11469:SF1">
    <property type="entry name" value="GLUCOSE-6-PHOSPHATE ISOMERASE"/>
    <property type="match status" value="1"/>
</dbReference>
<dbReference type="Proteomes" id="UP000291469">
    <property type="component" value="Chromosome"/>
</dbReference>
<dbReference type="InterPro" id="IPR035476">
    <property type="entry name" value="SIS_PGI_1"/>
</dbReference>
<gene>
    <name evidence="8" type="primary">pgi</name>
    <name evidence="10" type="ORF">ER308_09575</name>
</gene>
<dbReference type="InterPro" id="IPR023096">
    <property type="entry name" value="G6P_Isomerase_C"/>
</dbReference>
<dbReference type="UniPathway" id="UPA00138"/>
<dbReference type="InterPro" id="IPR018189">
    <property type="entry name" value="Phosphoglucose_isomerase_CS"/>
</dbReference>
<evidence type="ECO:0000256" key="8">
    <source>
        <dbReference type="HAMAP-Rule" id="MF_00473"/>
    </source>
</evidence>
<dbReference type="EMBL" id="CP036402">
    <property type="protein sequence ID" value="QBI19777.1"/>
    <property type="molecule type" value="Genomic_DNA"/>
</dbReference>
<dbReference type="PRINTS" id="PR00662">
    <property type="entry name" value="G6PISOMERASE"/>
</dbReference>
<dbReference type="HAMAP" id="MF_00473">
    <property type="entry name" value="G6P_isomerase"/>
    <property type="match status" value="1"/>
</dbReference>
<dbReference type="PROSITE" id="PS00765">
    <property type="entry name" value="P_GLUCOSE_ISOMERASE_1"/>
    <property type="match status" value="1"/>
</dbReference>
<accession>A0A411YF93</accession>
<dbReference type="InterPro" id="IPR035482">
    <property type="entry name" value="SIS_PGI_2"/>
</dbReference>
<dbReference type="PANTHER" id="PTHR11469">
    <property type="entry name" value="GLUCOSE-6-PHOSPHATE ISOMERASE"/>
    <property type="match status" value="1"/>
</dbReference>
<dbReference type="UniPathway" id="UPA00109">
    <property type="reaction ID" value="UER00181"/>
</dbReference>
<protein>
    <recommendedName>
        <fullName evidence="8">Glucose-6-phosphate isomerase</fullName>
        <shortName evidence="8">GPI</shortName>
        <ecNumber evidence="8">5.3.1.9</ecNumber>
    </recommendedName>
    <alternativeName>
        <fullName evidence="8">Phosphoglucose isomerase</fullName>
        <shortName evidence="8">PGI</shortName>
    </alternativeName>
    <alternativeName>
        <fullName evidence="8">Phosphohexose isomerase</fullName>
        <shortName evidence="8">PHI</shortName>
    </alternativeName>
</protein>
<evidence type="ECO:0000256" key="4">
    <source>
        <dbReference type="ARBA" id="ARBA00022490"/>
    </source>
</evidence>
<evidence type="ECO:0000256" key="7">
    <source>
        <dbReference type="ARBA" id="ARBA00029321"/>
    </source>
</evidence>
<dbReference type="EC" id="5.3.1.9" evidence="8"/>
<reference evidence="10 11" key="1">
    <citation type="submission" date="2019-01" db="EMBL/GenBank/DDBJ databases">
        <title>Egibacter rhizosphaerae EGI 80759T.</title>
        <authorList>
            <person name="Chen D.-D."/>
            <person name="Tian Y."/>
            <person name="Jiao J.-Y."/>
            <person name="Zhang X.-T."/>
            <person name="Zhang Y.-G."/>
            <person name="Zhang Y."/>
            <person name="Xiao M."/>
            <person name="Shu W.-S."/>
            <person name="Li W.-J."/>
        </authorList>
    </citation>
    <scope>NUCLEOTIDE SEQUENCE [LARGE SCALE GENOMIC DNA]</scope>
    <source>
        <strain evidence="10 11">EGI 80759</strain>
    </source>
</reference>
<sequence length="546" mass="59808">MESSVHLTQTAEWEALAAHHHELADTHLRDLFASDPDRGERLVVEAGDLYLDYSKHRLTSETIERLTDLGARVDLLGRAAAMMGGDRINTTEDRAVLHTALRAPRDAVVTLDGENVVPAVHEVLDRMRAFAEAVRSGKWTGYTGRPVRTVVNIGIGGSDLGPAMATRALRSYCHPALDVRFVSNIDGADLAHALADLDPAETLFIVASKTFTTLETLTNAASARDWLVAALGDEAAVAYHFAAVSTATEKVEAFGIDPANMFEFWEWVGGRYSLPSAIGLPLMIAIGPERFDEFLAGYRVIDEHFASAPLTENLPALMGLIGVWYVNLFDAPTHAILPYNEELVRFPAFLQQLDMESNGKRVTREGEAVDYHTGPVVWGEPGTNGQHAFFQLLHQGTRIVPCDFIGTCRPTHELDVHHDLLTANLFAQGEALAFGKPAPAVSAEGVPDELVPHRAFPGNVPSSTLLVPQLTPHVLGQLIAAYEHKVFTQGVVWDINSFDQWGVELGKALANRISPELQRAAEPELAHDSSTNALIRRYRRLRSRHA</sequence>
<comment type="function">
    <text evidence="8">Catalyzes the reversible isomerization of glucose-6-phosphate to fructose-6-phosphate.</text>
</comment>
<dbReference type="FunFam" id="1.10.1390.10:FF:000001">
    <property type="entry name" value="Glucose-6-phosphate isomerase"/>
    <property type="match status" value="1"/>
</dbReference>
<dbReference type="PROSITE" id="PS51463">
    <property type="entry name" value="P_GLUCOSE_ISOMERASE_3"/>
    <property type="match status" value="1"/>
</dbReference>
<keyword evidence="11" id="KW-1185">Reference proteome</keyword>
<dbReference type="NCBIfam" id="NF001211">
    <property type="entry name" value="PRK00179.1"/>
    <property type="match status" value="1"/>
</dbReference>
<dbReference type="PROSITE" id="PS00174">
    <property type="entry name" value="P_GLUCOSE_ISOMERASE_2"/>
    <property type="match status" value="1"/>
</dbReference>
<dbReference type="KEGG" id="erz:ER308_09575"/>
<dbReference type="GO" id="GO:0006096">
    <property type="term" value="P:glycolytic process"/>
    <property type="evidence" value="ECO:0007669"/>
    <property type="project" value="UniProtKB-UniRule"/>
</dbReference>
<comment type="catalytic activity">
    <reaction evidence="7 8 9">
        <text>alpha-D-glucose 6-phosphate = beta-D-fructose 6-phosphate</text>
        <dbReference type="Rhea" id="RHEA:11816"/>
        <dbReference type="ChEBI" id="CHEBI:57634"/>
        <dbReference type="ChEBI" id="CHEBI:58225"/>
        <dbReference type="EC" id="5.3.1.9"/>
    </reaction>
</comment>
<comment type="pathway">
    <text evidence="1 8 9">Carbohydrate degradation; glycolysis; D-glyceraldehyde 3-phosphate and glycerone phosphate from D-glucose: step 2/4.</text>
</comment>
<comment type="pathway">
    <text evidence="8">Carbohydrate biosynthesis; gluconeogenesis.</text>
</comment>
<dbReference type="Gene3D" id="1.10.1390.10">
    <property type="match status" value="1"/>
</dbReference>
<evidence type="ECO:0000256" key="6">
    <source>
        <dbReference type="ARBA" id="ARBA00023235"/>
    </source>
</evidence>
<dbReference type="AlphaFoldDB" id="A0A411YF93"/>
<dbReference type="Pfam" id="PF00342">
    <property type="entry name" value="PGI"/>
    <property type="match status" value="1"/>
</dbReference>
<dbReference type="GO" id="GO:0048029">
    <property type="term" value="F:monosaccharide binding"/>
    <property type="evidence" value="ECO:0007669"/>
    <property type="project" value="TreeGrafter"/>
</dbReference>
<evidence type="ECO:0000313" key="11">
    <source>
        <dbReference type="Proteomes" id="UP000291469"/>
    </source>
</evidence>
<feature type="active site" evidence="8">
    <location>
        <position position="387"/>
    </location>
</feature>
<dbReference type="InterPro" id="IPR001672">
    <property type="entry name" value="G6P_Isomerase"/>
</dbReference>
<keyword evidence="6 8" id="KW-0413">Isomerase</keyword>
<evidence type="ECO:0000256" key="9">
    <source>
        <dbReference type="RuleBase" id="RU000612"/>
    </source>
</evidence>
<dbReference type="RefSeq" id="WP_131154774.1">
    <property type="nucleotide sequence ID" value="NZ_CP036402.1"/>
</dbReference>